<feature type="compositionally biased region" description="Basic and acidic residues" evidence="1">
    <location>
        <begin position="132"/>
        <end position="146"/>
    </location>
</feature>
<dbReference type="RefSeq" id="XP_040679379.1">
    <property type="nucleotide sequence ID" value="XM_040822873.1"/>
</dbReference>
<proteinExistence type="predicted"/>
<dbReference type="EMBL" id="AZHE01000008">
    <property type="protein sequence ID" value="KHN98313.1"/>
    <property type="molecule type" value="Genomic_DNA"/>
</dbReference>
<comment type="caution">
    <text evidence="2">The sequence shown here is derived from an EMBL/GenBank/DDBJ whole genome shotgun (WGS) entry which is preliminary data.</text>
</comment>
<evidence type="ECO:0000313" key="3">
    <source>
        <dbReference type="Proteomes" id="UP000030816"/>
    </source>
</evidence>
<keyword evidence="3" id="KW-1185">Reference proteome</keyword>
<evidence type="ECO:0000313" key="2">
    <source>
        <dbReference type="EMBL" id="KHN98313.1"/>
    </source>
</evidence>
<accession>A0A0B2WW95</accession>
<organism evidence="2 3">
    <name type="scientific">Metarhizium album (strain ARSEF 1941)</name>
    <dbReference type="NCBI Taxonomy" id="1081103"/>
    <lineage>
        <taxon>Eukaryota</taxon>
        <taxon>Fungi</taxon>
        <taxon>Dikarya</taxon>
        <taxon>Ascomycota</taxon>
        <taxon>Pezizomycotina</taxon>
        <taxon>Sordariomycetes</taxon>
        <taxon>Hypocreomycetidae</taxon>
        <taxon>Hypocreales</taxon>
        <taxon>Clavicipitaceae</taxon>
        <taxon>Metarhizium</taxon>
    </lineage>
</organism>
<dbReference type="AlphaFoldDB" id="A0A0B2WW95"/>
<dbReference type="GeneID" id="63738529"/>
<evidence type="ECO:0000256" key="1">
    <source>
        <dbReference type="SAM" id="MobiDB-lite"/>
    </source>
</evidence>
<feature type="region of interest" description="Disordered" evidence="1">
    <location>
        <begin position="245"/>
        <end position="264"/>
    </location>
</feature>
<dbReference type="HOGENOM" id="CLU_1054028_0_0_1"/>
<dbReference type="STRING" id="1081103.A0A0B2WW95"/>
<dbReference type="OrthoDB" id="3946796at2759"/>
<feature type="compositionally biased region" description="Polar residues" evidence="1">
    <location>
        <begin position="76"/>
        <end position="90"/>
    </location>
</feature>
<feature type="compositionally biased region" description="Polar residues" evidence="1">
    <location>
        <begin position="186"/>
        <end position="203"/>
    </location>
</feature>
<name>A0A0B2WW95_METAS</name>
<dbReference type="Proteomes" id="UP000030816">
    <property type="component" value="Unassembled WGS sequence"/>
</dbReference>
<protein>
    <submittedName>
        <fullName evidence="2">Uncharacterized protein</fullName>
    </submittedName>
</protein>
<feature type="region of interest" description="Disordered" evidence="1">
    <location>
        <begin position="132"/>
        <end position="154"/>
    </location>
</feature>
<sequence length="264" mass="28414">MARIVAHDSSTSHHDAQSFDIFDDKSLTPVKHVHVDANIDVLKELSHGQSQSRLTPPTGESVVGSPLAKSPRRDATTSPENSTAKAQSNRRTIRARRPQIDSDTFEPLVAVPEETSSLIEIEQDIVAASAATKDDEVKGSHKKLDQGHSPGVLGPKSALERQVEKHLAGQFEWIMTYPADAKSPTAGGSQDSQDGHNSGSESKGSIYGCNLLPVRRRRTSQTGADITTDIYTLLATPLNKDSYTTGQMMDGTRTTDGPISLAMS</sequence>
<gene>
    <name evidence="2" type="ORF">MAM_04074</name>
</gene>
<feature type="region of interest" description="Disordered" evidence="1">
    <location>
        <begin position="182"/>
        <end position="207"/>
    </location>
</feature>
<reference evidence="2 3" key="1">
    <citation type="journal article" date="2014" name="Proc. Natl. Acad. Sci. U.S.A.">
        <title>Trajectory and genomic determinants of fungal-pathogen speciation and host adaptation.</title>
        <authorList>
            <person name="Hu X."/>
            <person name="Xiao G."/>
            <person name="Zheng P."/>
            <person name="Shang Y."/>
            <person name="Su Y."/>
            <person name="Zhang X."/>
            <person name="Liu X."/>
            <person name="Zhan S."/>
            <person name="St Leger R.J."/>
            <person name="Wang C."/>
        </authorList>
    </citation>
    <scope>NUCLEOTIDE SEQUENCE [LARGE SCALE GENOMIC DNA]</scope>
    <source>
        <strain evidence="2 3">ARSEF 1941</strain>
    </source>
</reference>
<feature type="region of interest" description="Disordered" evidence="1">
    <location>
        <begin position="47"/>
        <end position="103"/>
    </location>
</feature>